<dbReference type="PRINTS" id="PR00702">
    <property type="entry name" value="ACRIFLAVINRP"/>
</dbReference>
<keyword evidence="4" id="KW-1185">Reference proteome</keyword>
<feature type="transmembrane region" description="Helical" evidence="2">
    <location>
        <begin position="445"/>
        <end position="465"/>
    </location>
</feature>
<feature type="transmembrane region" description="Helical" evidence="2">
    <location>
        <begin position="400"/>
        <end position="425"/>
    </location>
</feature>
<dbReference type="Proteomes" id="UP001304300">
    <property type="component" value="Chromosome"/>
</dbReference>
<dbReference type="Gene3D" id="3.30.2090.10">
    <property type="entry name" value="Multidrug efflux transporter AcrB TolC docking domain, DN and DC subdomains"/>
    <property type="match status" value="2"/>
</dbReference>
<dbReference type="InterPro" id="IPR027463">
    <property type="entry name" value="AcrB_DN_DC_subdom"/>
</dbReference>
<dbReference type="PANTHER" id="PTHR32063:SF0">
    <property type="entry name" value="SWARMING MOTILITY PROTEIN SWRC"/>
    <property type="match status" value="1"/>
</dbReference>
<sequence>MNTLIQLAVRQPITICVGIILVIASGFLAFSGVPVRMAPEVDSVIISVSTFWENASPAEIESDVIEEQEAVLGDLSGLEAMTSISQAGSGQLRLQFKTGTDINAAMAEVDQKLSEVPGYPLAVNEPTIEGYDPESVDYIAWIGLASTDPEFDATTLYDFMERRVRPRFERLRGVSRVGVLGAREAEVQILVDPVELALRGITYAELVDAIQLTNDNFSGGSISEGKNDIRVRAIGRFHDVDLVKQMVIRRDESGPVYLGDVAEVIETHKEMVEWVRARGHLMPFFNFQLESGANQLETMALIQEEMELMNEPGGLLDQHAKRLGLNGTLELVQTYDSSTYVVDAIALVKSNIVFGGILAVSTLLLFLRSVRTVGIIGIAIPISVLASIVVLIAMGRSINIISLAGMAFAVGMVVDNAIVVIENIFRHLEMGKSVRRASIEGTQEVARAVFASTITTMVVFIPILLIQDSAGQLFRDIALAIMAAVGLSLIVSITVIPAAAAKILKPKDVLESLDGSRGFPKLCGAHWKPIHWLGLGLKGFFTMAKNLPDTISKLIYRLTGSAGKSAIVVAAFTILTLGGIWLLMPPMDYLPKGNRNIIFSAVIPPPGYGISQLSEIGHRIEGKVSPSWEISGDKFQVEEVVRGSDDSTVEDRREPIPMGDGSGETLLPPMLEHYFLVAWDGRMFQVGIFSDKKRVVDGIPFFNDALSGSIAPDVFGFSFQFPLFTTGGQSGSAIKIDLIGDDLEMVSNSAGALLFSLMESFGPFAVTPEPANFLLPAPELRFIPDDERLRELGMSRRDVGYAVQANGDGLILVRQFELGSELKDLKIISPDAIGDNPVDALLGIPLATADGQIVDLGSVASIERVREPEQIKHVDRQRAVTLQFTPPPGLPLETAIATVDEKVAALREAGAIPQEVEVNQAGSAGKLAEIKNALLGDGSFGGLLASSLFLAFVVIYLVMVVLFQSWTYPLVIMLTVPLATFGGFLGLYLIHVWSLADRYMPVQNLDVLTILGFVILAGVVVNNAILIVHQALNFFHHGDDGHRLTAREAISRSVKTRVRPIMMSTLTSVGGMLPLVFLPGSGSELYRGLGAVVVGGLLVSTIFTLILVPIVLSFILRDEHHEGEDKDEAASVDVAPQSDANTPSEPVLAH</sequence>
<dbReference type="Gene3D" id="3.30.70.1440">
    <property type="entry name" value="Multidrug efflux transporter AcrB pore domain"/>
    <property type="match status" value="1"/>
</dbReference>
<evidence type="ECO:0000256" key="2">
    <source>
        <dbReference type="SAM" id="Phobius"/>
    </source>
</evidence>
<name>A0AAQ3LCL4_9BACT</name>
<evidence type="ECO:0000313" key="3">
    <source>
        <dbReference type="EMBL" id="WOO43001.1"/>
    </source>
</evidence>
<dbReference type="PANTHER" id="PTHR32063">
    <property type="match status" value="1"/>
</dbReference>
<feature type="transmembrane region" description="Helical" evidence="2">
    <location>
        <begin position="373"/>
        <end position="394"/>
    </location>
</feature>
<keyword evidence="2" id="KW-1133">Transmembrane helix</keyword>
<evidence type="ECO:0000313" key="4">
    <source>
        <dbReference type="Proteomes" id="UP001304300"/>
    </source>
</evidence>
<dbReference type="SUPFAM" id="SSF82866">
    <property type="entry name" value="Multidrug efflux transporter AcrB transmembrane domain"/>
    <property type="match status" value="2"/>
</dbReference>
<dbReference type="KEGG" id="puo:RZN69_07840"/>
<dbReference type="Pfam" id="PF00873">
    <property type="entry name" value="ACR_tran"/>
    <property type="match status" value="2"/>
</dbReference>
<keyword evidence="2" id="KW-0812">Transmembrane</keyword>
<feature type="transmembrane region" description="Helical" evidence="2">
    <location>
        <begin position="477"/>
        <end position="500"/>
    </location>
</feature>
<dbReference type="GO" id="GO:0042910">
    <property type="term" value="F:xenobiotic transmembrane transporter activity"/>
    <property type="evidence" value="ECO:0007669"/>
    <property type="project" value="TreeGrafter"/>
</dbReference>
<dbReference type="Gene3D" id="3.30.70.1320">
    <property type="entry name" value="Multidrug efflux transporter AcrB pore domain like"/>
    <property type="match status" value="1"/>
</dbReference>
<dbReference type="SUPFAM" id="SSF82714">
    <property type="entry name" value="Multidrug efflux transporter AcrB TolC docking domain, DN and DC subdomains"/>
    <property type="match status" value="2"/>
</dbReference>
<dbReference type="RefSeq" id="WP_317835536.1">
    <property type="nucleotide sequence ID" value="NZ_CP136920.1"/>
</dbReference>
<dbReference type="SUPFAM" id="SSF82693">
    <property type="entry name" value="Multidrug efflux transporter AcrB pore domain, PN1, PN2, PC1 and PC2 subdomains"/>
    <property type="match status" value="2"/>
</dbReference>
<feature type="transmembrane region" description="Helical" evidence="2">
    <location>
        <begin position="1089"/>
        <end position="1116"/>
    </location>
</feature>
<feature type="transmembrane region" description="Helical" evidence="2">
    <location>
        <begin position="940"/>
        <end position="963"/>
    </location>
</feature>
<feature type="transmembrane region" description="Helical" evidence="2">
    <location>
        <begin position="1010"/>
        <end position="1035"/>
    </location>
</feature>
<dbReference type="AlphaFoldDB" id="A0AAQ3LCL4"/>
<dbReference type="Gene3D" id="3.30.70.1430">
    <property type="entry name" value="Multidrug efflux transporter AcrB pore domain"/>
    <property type="match status" value="2"/>
</dbReference>
<dbReference type="InterPro" id="IPR001036">
    <property type="entry name" value="Acrflvin-R"/>
</dbReference>
<feature type="transmembrane region" description="Helical" evidence="2">
    <location>
        <begin position="12"/>
        <end position="33"/>
    </location>
</feature>
<feature type="region of interest" description="Disordered" evidence="1">
    <location>
        <begin position="641"/>
        <end position="662"/>
    </location>
</feature>
<evidence type="ECO:0000256" key="1">
    <source>
        <dbReference type="SAM" id="MobiDB-lite"/>
    </source>
</evidence>
<feature type="transmembrane region" description="Helical" evidence="2">
    <location>
        <begin position="566"/>
        <end position="584"/>
    </location>
</feature>
<organism evidence="3 4">
    <name type="scientific">Rubellicoccus peritrichatus</name>
    <dbReference type="NCBI Taxonomy" id="3080537"/>
    <lineage>
        <taxon>Bacteria</taxon>
        <taxon>Pseudomonadati</taxon>
        <taxon>Verrucomicrobiota</taxon>
        <taxon>Opitutia</taxon>
        <taxon>Puniceicoccales</taxon>
        <taxon>Cerasicoccaceae</taxon>
        <taxon>Rubellicoccus</taxon>
    </lineage>
</organism>
<feature type="transmembrane region" description="Helical" evidence="2">
    <location>
        <begin position="1056"/>
        <end position="1077"/>
    </location>
</feature>
<dbReference type="EMBL" id="CP136920">
    <property type="protein sequence ID" value="WOO43001.1"/>
    <property type="molecule type" value="Genomic_DNA"/>
</dbReference>
<protein>
    <submittedName>
        <fullName evidence="3">Efflux RND transporter permease subunit</fullName>
    </submittedName>
</protein>
<dbReference type="Gene3D" id="1.20.1640.10">
    <property type="entry name" value="Multidrug efflux transporter AcrB transmembrane domain"/>
    <property type="match status" value="2"/>
</dbReference>
<proteinExistence type="predicted"/>
<feature type="transmembrane region" description="Helical" evidence="2">
    <location>
        <begin position="970"/>
        <end position="990"/>
    </location>
</feature>
<feature type="compositionally biased region" description="Basic and acidic residues" evidence="1">
    <location>
        <begin position="641"/>
        <end position="655"/>
    </location>
</feature>
<reference evidence="3 4" key="1">
    <citation type="submission" date="2023-10" db="EMBL/GenBank/DDBJ databases">
        <title>Rubellicoccus peritrichatus gen. nov., sp. nov., isolated from an algae of coral reef tank.</title>
        <authorList>
            <person name="Luo J."/>
        </authorList>
    </citation>
    <scope>NUCLEOTIDE SEQUENCE [LARGE SCALE GENOMIC DNA]</scope>
    <source>
        <strain evidence="3 4">CR14</strain>
    </source>
</reference>
<keyword evidence="2" id="KW-0472">Membrane</keyword>
<feature type="transmembrane region" description="Helical" evidence="2">
    <location>
        <begin position="344"/>
        <end position="366"/>
    </location>
</feature>
<accession>A0AAQ3LCL4</accession>
<feature type="region of interest" description="Disordered" evidence="1">
    <location>
        <begin position="1123"/>
        <end position="1150"/>
    </location>
</feature>
<gene>
    <name evidence="3" type="ORF">RZN69_07840</name>
</gene>
<dbReference type="GO" id="GO:0005886">
    <property type="term" value="C:plasma membrane"/>
    <property type="evidence" value="ECO:0007669"/>
    <property type="project" value="TreeGrafter"/>
</dbReference>